<dbReference type="GO" id="GO:0051537">
    <property type="term" value="F:2 iron, 2 sulfur cluster binding"/>
    <property type="evidence" value="ECO:0007669"/>
    <property type="project" value="UniProtKB-KW"/>
</dbReference>
<sequence length="105" mass="11135">MKKIRLGAADLQEGEMRGYAVGKRNVLVACVGGRIKALDDWCNHAGCLLSGGRLEANTVVCPCHEVGFDLDSGKNVTSPGVADDQPAYKTEVTDGQLAVLDFPTE</sequence>
<evidence type="ECO:0000256" key="6">
    <source>
        <dbReference type="ARBA" id="ARBA00038001"/>
    </source>
</evidence>
<dbReference type="PANTHER" id="PTHR21496:SF0">
    <property type="entry name" value="RIESKE DOMAIN-CONTAINING PROTEIN"/>
    <property type="match status" value="1"/>
</dbReference>
<evidence type="ECO:0000256" key="4">
    <source>
        <dbReference type="ARBA" id="ARBA00023014"/>
    </source>
</evidence>
<dbReference type="AlphaFoldDB" id="A0A2W5V5Y3"/>
<name>A0A2W5V5Y3_9BACT</name>
<comment type="similarity">
    <text evidence="6">Belongs to the bacterial ring-hydroxylating dioxygenase ferredoxin component family.</text>
</comment>
<evidence type="ECO:0000313" key="8">
    <source>
        <dbReference type="EMBL" id="PZR16758.1"/>
    </source>
</evidence>
<dbReference type="GO" id="GO:0046872">
    <property type="term" value="F:metal ion binding"/>
    <property type="evidence" value="ECO:0007669"/>
    <property type="project" value="UniProtKB-KW"/>
</dbReference>
<feature type="domain" description="Rieske" evidence="7">
    <location>
        <begin position="3"/>
        <end position="99"/>
    </location>
</feature>
<evidence type="ECO:0000256" key="2">
    <source>
        <dbReference type="ARBA" id="ARBA00022723"/>
    </source>
</evidence>
<evidence type="ECO:0000259" key="7">
    <source>
        <dbReference type="PROSITE" id="PS51296"/>
    </source>
</evidence>
<dbReference type="PROSITE" id="PS51296">
    <property type="entry name" value="RIESKE"/>
    <property type="match status" value="1"/>
</dbReference>
<dbReference type="SUPFAM" id="SSF50022">
    <property type="entry name" value="ISP domain"/>
    <property type="match status" value="1"/>
</dbReference>
<evidence type="ECO:0000256" key="1">
    <source>
        <dbReference type="ARBA" id="ARBA00022714"/>
    </source>
</evidence>
<evidence type="ECO:0000256" key="5">
    <source>
        <dbReference type="ARBA" id="ARBA00034078"/>
    </source>
</evidence>
<accession>A0A2W5V5Y3</accession>
<organism evidence="8 9">
    <name type="scientific">Archangium gephyra</name>
    <dbReference type="NCBI Taxonomy" id="48"/>
    <lineage>
        <taxon>Bacteria</taxon>
        <taxon>Pseudomonadati</taxon>
        <taxon>Myxococcota</taxon>
        <taxon>Myxococcia</taxon>
        <taxon>Myxococcales</taxon>
        <taxon>Cystobacterineae</taxon>
        <taxon>Archangiaceae</taxon>
        <taxon>Archangium</taxon>
    </lineage>
</organism>
<keyword evidence="3" id="KW-0408">Iron</keyword>
<proteinExistence type="inferred from homology"/>
<dbReference type="InterPro" id="IPR036922">
    <property type="entry name" value="Rieske_2Fe-2S_sf"/>
</dbReference>
<keyword evidence="1" id="KW-0001">2Fe-2S</keyword>
<dbReference type="EMBL" id="QFQP01000003">
    <property type="protein sequence ID" value="PZR16758.1"/>
    <property type="molecule type" value="Genomic_DNA"/>
</dbReference>
<dbReference type="InterPro" id="IPR017941">
    <property type="entry name" value="Rieske_2Fe-2S"/>
</dbReference>
<evidence type="ECO:0000256" key="3">
    <source>
        <dbReference type="ARBA" id="ARBA00023004"/>
    </source>
</evidence>
<keyword evidence="2" id="KW-0479">Metal-binding</keyword>
<reference evidence="8 9" key="1">
    <citation type="submission" date="2017-08" db="EMBL/GenBank/DDBJ databases">
        <title>Infants hospitalized years apart are colonized by the same room-sourced microbial strains.</title>
        <authorList>
            <person name="Brooks B."/>
            <person name="Olm M.R."/>
            <person name="Firek B.A."/>
            <person name="Baker R."/>
            <person name="Thomas B.C."/>
            <person name="Morowitz M.J."/>
            <person name="Banfield J.F."/>
        </authorList>
    </citation>
    <scope>NUCLEOTIDE SEQUENCE [LARGE SCALE GENOMIC DNA]</scope>
    <source>
        <strain evidence="8">S2_003_000_R2_14</strain>
    </source>
</reference>
<dbReference type="Pfam" id="PF00355">
    <property type="entry name" value="Rieske"/>
    <property type="match status" value="1"/>
</dbReference>
<protein>
    <submittedName>
        <fullName evidence="8">(2Fe-2S)-binding protein</fullName>
    </submittedName>
</protein>
<dbReference type="CDD" id="cd03467">
    <property type="entry name" value="Rieske"/>
    <property type="match status" value="1"/>
</dbReference>
<dbReference type="PANTHER" id="PTHR21496">
    <property type="entry name" value="FERREDOXIN-RELATED"/>
    <property type="match status" value="1"/>
</dbReference>
<gene>
    <name evidence="8" type="ORF">DI536_06290</name>
</gene>
<dbReference type="Proteomes" id="UP000249061">
    <property type="component" value="Unassembled WGS sequence"/>
</dbReference>
<dbReference type="Gene3D" id="2.102.10.10">
    <property type="entry name" value="Rieske [2Fe-2S] iron-sulphur domain"/>
    <property type="match status" value="1"/>
</dbReference>
<keyword evidence="4" id="KW-0411">Iron-sulfur</keyword>
<comment type="caution">
    <text evidence="8">The sequence shown here is derived from an EMBL/GenBank/DDBJ whole genome shotgun (WGS) entry which is preliminary data.</text>
</comment>
<evidence type="ECO:0000313" key="9">
    <source>
        <dbReference type="Proteomes" id="UP000249061"/>
    </source>
</evidence>
<comment type="cofactor">
    <cofactor evidence="5">
        <name>[2Fe-2S] cluster</name>
        <dbReference type="ChEBI" id="CHEBI:190135"/>
    </cofactor>
</comment>